<comment type="similarity">
    <text evidence="1 4 6">Belongs to the FtsZ family.</text>
</comment>
<dbReference type="Pfam" id="PF00091">
    <property type="entry name" value="Tubulin"/>
    <property type="match status" value="1"/>
</dbReference>
<dbReference type="GO" id="GO:0043093">
    <property type="term" value="P:FtsZ-dependent cytokinesis"/>
    <property type="evidence" value="ECO:0007669"/>
    <property type="project" value="UniProtKB-UniRule"/>
</dbReference>
<name>A0A7C5YYP0_UNCC3</name>
<evidence type="ECO:0000256" key="1">
    <source>
        <dbReference type="ARBA" id="ARBA00009690"/>
    </source>
</evidence>
<comment type="caution">
    <text evidence="10">The sequence shown here is derived from an EMBL/GenBank/DDBJ whole genome shotgun (WGS) entry which is preliminary data.</text>
</comment>
<accession>A0A7C5YYP0</accession>
<feature type="region of interest" description="Disordered" evidence="7">
    <location>
        <begin position="351"/>
        <end position="389"/>
    </location>
</feature>
<keyword evidence="4 6" id="KW-0717">Septation</keyword>
<dbReference type="GO" id="GO:0005737">
    <property type="term" value="C:cytoplasm"/>
    <property type="evidence" value="ECO:0007669"/>
    <property type="project" value="UniProtKB-SubCell"/>
</dbReference>
<dbReference type="EMBL" id="DRVY01000026">
    <property type="protein sequence ID" value="HHR92062.1"/>
    <property type="molecule type" value="Genomic_DNA"/>
</dbReference>
<dbReference type="InterPro" id="IPR003008">
    <property type="entry name" value="Tubulin_FtsZ_GTPase"/>
</dbReference>
<dbReference type="InterPro" id="IPR037103">
    <property type="entry name" value="Tubulin/FtsZ-like_C"/>
</dbReference>
<dbReference type="CDD" id="cd02201">
    <property type="entry name" value="FtsZ_type1"/>
    <property type="match status" value="1"/>
</dbReference>
<dbReference type="InterPro" id="IPR020805">
    <property type="entry name" value="Cell_div_FtsZ_CS"/>
</dbReference>
<dbReference type="SMART" id="SM00864">
    <property type="entry name" value="Tubulin"/>
    <property type="match status" value="1"/>
</dbReference>
<gene>
    <name evidence="4 10" type="primary">ftsZ</name>
    <name evidence="10" type="ORF">ENL96_00920</name>
</gene>
<dbReference type="InterPro" id="IPR045061">
    <property type="entry name" value="FtsZ/CetZ"/>
</dbReference>
<dbReference type="SUPFAM" id="SSF52490">
    <property type="entry name" value="Tubulin nucleotide-binding domain-like"/>
    <property type="match status" value="1"/>
</dbReference>
<protein>
    <recommendedName>
        <fullName evidence="4 5">Cell division protein FtsZ</fullName>
    </recommendedName>
</protein>
<dbReference type="NCBIfam" id="TIGR00065">
    <property type="entry name" value="ftsZ"/>
    <property type="match status" value="1"/>
</dbReference>
<sequence length="389" mass="41156">MLVKPENQNTARIVVVGVGGGGCNAVNTMISDHNIQGVDFVAINTDVQALQNSLASTTVPIGSQLTKGLGSGGDPEIGRKAAEEDIDKLHELLTGADMVFVTAGMGGGTGTGASPIIAGIAKNLGALTVGVVTTPFEFEGKKRMENALMGIEEMKDKVDTLIVIPNERLLKVMSNQVSFVDALKQVDDVLARAIKAITHVVTVPGLVNRDFADVRAIMHDAGRATIGMGTASGERRVEEATRQAIESPLLDLSITGAEKALLSITGSENFTLQELNEAASIIRQQMSPEGELTFGATIDSSMEDQISVTVLAAGFKEGPSIRPKEEGITGTTEVGSVKERHFITKGISYNIPRQDQATSPSQTQTGIEEGGSIDEEELDVPAFMRRQKK</sequence>
<evidence type="ECO:0000256" key="7">
    <source>
        <dbReference type="SAM" id="MobiDB-lite"/>
    </source>
</evidence>
<dbReference type="InterPro" id="IPR018316">
    <property type="entry name" value="Tubulin/FtsZ_2-layer-sand-dom"/>
</dbReference>
<comment type="subcellular location">
    <subcellularLocation>
        <location evidence="4">Cytoplasm</location>
    </subcellularLocation>
    <text evidence="4">Assembles at midcell at the inner surface of the cytoplasmic membrane.</text>
</comment>
<dbReference type="FunFam" id="3.40.50.1440:FF:000001">
    <property type="entry name" value="Cell division protein FtsZ"/>
    <property type="match status" value="1"/>
</dbReference>
<feature type="domain" description="Tubulin/FtsZ GTPase" evidence="8">
    <location>
        <begin position="12"/>
        <end position="205"/>
    </location>
</feature>
<comment type="function">
    <text evidence="4 6">Essential cell division protein that forms a contractile ring structure (Z ring) at the future cell division site. The regulation of the ring assembly controls the timing and the location of cell division. One of the functions of the FtsZ ring is to recruit other cell division proteins to the septum to produce a new cell wall between the dividing cells. Binds GTP and shows GTPase activity.</text>
</comment>
<organism evidence="10">
    <name type="scientific">candidate division CPR3 bacterium</name>
    <dbReference type="NCBI Taxonomy" id="2268181"/>
    <lineage>
        <taxon>Bacteria</taxon>
        <taxon>Bacteria division CPR3</taxon>
    </lineage>
</organism>
<keyword evidence="3 4" id="KW-0342">GTP-binding</keyword>
<dbReference type="GO" id="GO:0000917">
    <property type="term" value="P:division septum assembly"/>
    <property type="evidence" value="ECO:0007669"/>
    <property type="project" value="UniProtKB-KW"/>
</dbReference>
<dbReference type="InterPro" id="IPR036525">
    <property type="entry name" value="Tubulin/FtsZ_GTPase_sf"/>
</dbReference>
<dbReference type="Gene3D" id="3.40.50.1440">
    <property type="entry name" value="Tubulin/FtsZ, GTPase domain"/>
    <property type="match status" value="1"/>
</dbReference>
<feature type="binding site" evidence="4">
    <location>
        <position position="187"/>
    </location>
    <ligand>
        <name>GTP</name>
        <dbReference type="ChEBI" id="CHEBI:37565"/>
    </ligand>
</feature>
<dbReference type="PANTHER" id="PTHR30314:SF3">
    <property type="entry name" value="MITOCHONDRIAL DIVISION PROTEIN FSZA"/>
    <property type="match status" value="1"/>
</dbReference>
<evidence type="ECO:0000256" key="6">
    <source>
        <dbReference type="RuleBase" id="RU000631"/>
    </source>
</evidence>
<feature type="binding site" evidence="4">
    <location>
        <position position="139"/>
    </location>
    <ligand>
        <name>GTP</name>
        <dbReference type="ChEBI" id="CHEBI:37565"/>
    </ligand>
</feature>
<dbReference type="GO" id="GO:0003924">
    <property type="term" value="F:GTPase activity"/>
    <property type="evidence" value="ECO:0007669"/>
    <property type="project" value="UniProtKB-UniRule"/>
</dbReference>
<dbReference type="Gene3D" id="3.30.1330.20">
    <property type="entry name" value="Tubulin/FtsZ, C-terminal domain"/>
    <property type="match status" value="1"/>
</dbReference>
<evidence type="ECO:0000256" key="4">
    <source>
        <dbReference type="HAMAP-Rule" id="MF_00909"/>
    </source>
</evidence>
<dbReference type="InterPro" id="IPR024757">
    <property type="entry name" value="FtsZ_C"/>
</dbReference>
<dbReference type="HAMAP" id="MF_00909">
    <property type="entry name" value="FtsZ"/>
    <property type="match status" value="1"/>
</dbReference>
<evidence type="ECO:0000256" key="3">
    <source>
        <dbReference type="ARBA" id="ARBA00023134"/>
    </source>
</evidence>
<dbReference type="GO" id="GO:0051258">
    <property type="term" value="P:protein polymerization"/>
    <property type="evidence" value="ECO:0007669"/>
    <property type="project" value="UniProtKB-UniRule"/>
</dbReference>
<evidence type="ECO:0000259" key="8">
    <source>
        <dbReference type="SMART" id="SM00864"/>
    </source>
</evidence>
<evidence type="ECO:0000259" key="9">
    <source>
        <dbReference type="SMART" id="SM00865"/>
    </source>
</evidence>
<dbReference type="PRINTS" id="PR00423">
    <property type="entry name" value="CELLDVISFTSZ"/>
</dbReference>
<dbReference type="InterPro" id="IPR008280">
    <property type="entry name" value="Tub_FtsZ_C"/>
</dbReference>
<evidence type="ECO:0000256" key="5">
    <source>
        <dbReference type="NCBIfam" id="TIGR00065"/>
    </source>
</evidence>
<keyword evidence="2 4" id="KW-0547">Nucleotide-binding</keyword>
<feature type="compositionally biased region" description="Polar residues" evidence="7">
    <location>
        <begin position="351"/>
        <end position="365"/>
    </location>
</feature>
<keyword evidence="4" id="KW-0963">Cytoplasm</keyword>
<reference evidence="10" key="1">
    <citation type="journal article" date="2020" name="mSystems">
        <title>Genome- and Community-Level Interaction Insights into Carbon Utilization and Element Cycling Functions of Hydrothermarchaeota in Hydrothermal Sediment.</title>
        <authorList>
            <person name="Zhou Z."/>
            <person name="Liu Y."/>
            <person name="Xu W."/>
            <person name="Pan J."/>
            <person name="Luo Z.H."/>
            <person name="Li M."/>
        </authorList>
    </citation>
    <scope>NUCLEOTIDE SEQUENCE [LARGE SCALE GENOMIC DNA]</scope>
    <source>
        <strain evidence="10">SpSt-1042</strain>
    </source>
</reference>
<dbReference type="GO" id="GO:0005525">
    <property type="term" value="F:GTP binding"/>
    <property type="evidence" value="ECO:0007669"/>
    <property type="project" value="UniProtKB-UniRule"/>
</dbReference>
<dbReference type="SUPFAM" id="SSF55307">
    <property type="entry name" value="Tubulin C-terminal domain-like"/>
    <property type="match status" value="1"/>
</dbReference>
<comment type="subunit">
    <text evidence="4">Homodimer. Polymerizes to form a dynamic ring structure in a strictly GTP-dependent manner. Interacts directly with several other division proteins.</text>
</comment>
<proteinExistence type="inferred from homology"/>
<feature type="binding site" evidence="4">
    <location>
        <position position="143"/>
    </location>
    <ligand>
        <name>GTP</name>
        <dbReference type="ChEBI" id="CHEBI:37565"/>
    </ligand>
</feature>
<feature type="binding site" evidence="4">
    <location>
        <begin position="108"/>
        <end position="110"/>
    </location>
    <ligand>
        <name>GTP</name>
        <dbReference type="ChEBI" id="CHEBI:37565"/>
    </ligand>
</feature>
<feature type="domain" description="Tubulin/FtsZ 2-layer sandwich" evidence="9">
    <location>
        <begin position="207"/>
        <end position="324"/>
    </location>
</feature>
<evidence type="ECO:0000256" key="2">
    <source>
        <dbReference type="ARBA" id="ARBA00022741"/>
    </source>
</evidence>
<dbReference type="PROSITE" id="PS51257">
    <property type="entry name" value="PROKAR_LIPOPROTEIN"/>
    <property type="match status" value="1"/>
</dbReference>
<dbReference type="SMART" id="SM00865">
    <property type="entry name" value="Tubulin_C"/>
    <property type="match status" value="1"/>
</dbReference>
<dbReference type="PROSITE" id="PS01135">
    <property type="entry name" value="FTSZ_2"/>
    <property type="match status" value="1"/>
</dbReference>
<dbReference type="Pfam" id="PF12327">
    <property type="entry name" value="FtsZ_C"/>
    <property type="match status" value="1"/>
</dbReference>
<keyword evidence="4 6" id="KW-0132">Cell division</keyword>
<dbReference type="InterPro" id="IPR000158">
    <property type="entry name" value="Cell_div_FtsZ"/>
</dbReference>
<dbReference type="PROSITE" id="PS01134">
    <property type="entry name" value="FTSZ_1"/>
    <property type="match status" value="1"/>
</dbReference>
<dbReference type="GO" id="GO:0032153">
    <property type="term" value="C:cell division site"/>
    <property type="evidence" value="ECO:0007669"/>
    <property type="project" value="UniProtKB-UniRule"/>
</dbReference>
<evidence type="ECO:0000313" key="10">
    <source>
        <dbReference type="EMBL" id="HHR92062.1"/>
    </source>
</evidence>
<dbReference type="PANTHER" id="PTHR30314">
    <property type="entry name" value="CELL DIVISION PROTEIN FTSZ-RELATED"/>
    <property type="match status" value="1"/>
</dbReference>
<keyword evidence="4 6" id="KW-0131">Cell cycle</keyword>
<dbReference type="AlphaFoldDB" id="A0A7C5YYP0"/>
<feature type="binding site" evidence="4">
    <location>
        <begin position="20"/>
        <end position="24"/>
    </location>
    <ligand>
        <name>GTP</name>
        <dbReference type="ChEBI" id="CHEBI:37565"/>
    </ligand>
</feature>